<keyword evidence="10" id="KW-1185">Reference proteome</keyword>
<dbReference type="InterPro" id="IPR035906">
    <property type="entry name" value="MetI-like_sf"/>
</dbReference>
<dbReference type="RefSeq" id="WP_054357313.1">
    <property type="nucleotide sequence ID" value="NZ_LJYW01000001.1"/>
</dbReference>
<evidence type="ECO:0000256" key="3">
    <source>
        <dbReference type="ARBA" id="ARBA00022475"/>
    </source>
</evidence>
<dbReference type="PANTHER" id="PTHR43163">
    <property type="entry name" value="DIPEPTIDE TRANSPORT SYSTEM PERMEASE PROTEIN DPPB-RELATED"/>
    <property type="match status" value="1"/>
</dbReference>
<evidence type="ECO:0000256" key="5">
    <source>
        <dbReference type="ARBA" id="ARBA00022989"/>
    </source>
</evidence>
<dbReference type="GO" id="GO:0005886">
    <property type="term" value="C:plasma membrane"/>
    <property type="evidence" value="ECO:0007669"/>
    <property type="project" value="UniProtKB-SubCell"/>
</dbReference>
<comment type="caution">
    <text evidence="9">The sequence shown here is derived from an EMBL/GenBank/DDBJ whole genome shotgun (WGS) entry which is preliminary data.</text>
</comment>
<feature type="transmembrane region" description="Helical" evidence="7">
    <location>
        <begin position="290"/>
        <end position="314"/>
    </location>
</feature>
<feature type="transmembrane region" description="Helical" evidence="7">
    <location>
        <begin position="243"/>
        <end position="270"/>
    </location>
</feature>
<proteinExistence type="inferred from homology"/>
<evidence type="ECO:0000256" key="7">
    <source>
        <dbReference type="RuleBase" id="RU363032"/>
    </source>
</evidence>
<dbReference type="Gene3D" id="1.10.3720.10">
    <property type="entry name" value="MetI-like"/>
    <property type="match status" value="1"/>
</dbReference>
<evidence type="ECO:0000313" key="10">
    <source>
        <dbReference type="Proteomes" id="UP000048984"/>
    </source>
</evidence>
<accession>A0A0P6VZB6</accession>
<evidence type="ECO:0000256" key="6">
    <source>
        <dbReference type="ARBA" id="ARBA00023136"/>
    </source>
</evidence>
<keyword evidence="3" id="KW-1003">Cell membrane</keyword>
<feature type="domain" description="ABC transmembrane type-1" evidence="8">
    <location>
        <begin position="94"/>
        <end position="311"/>
    </location>
</feature>
<dbReference type="CDD" id="cd06261">
    <property type="entry name" value="TM_PBP2"/>
    <property type="match status" value="1"/>
</dbReference>
<feature type="transmembrane region" description="Helical" evidence="7">
    <location>
        <begin position="12"/>
        <end position="30"/>
    </location>
</feature>
<protein>
    <submittedName>
        <fullName evidence="9">ABC transporter permease</fullName>
    </submittedName>
</protein>
<name>A0A0P6VZB6_9HYPH</name>
<dbReference type="PROSITE" id="PS50928">
    <property type="entry name" value="ABC_TM1"/>
    <property type="match status" value="1"/>
</dbReference>
<dbReference type="EMBL" id="LJYW01000001">
    <property type="protein sequence ID" value="KPL51150.1"/>
    <property type="molecule type" value="Genomic_DNA"/>
</dbReference>
<dbReference type="GO" id="GO:0055085">
    <property type="term" value="P:transmembrane transport"/>
    <property type="evidence" value="ECO:0007669"/>
    <property type="project" value="InterPro"/>
</dbReference>
<evidence type="ECO:0000313" key="9">
    <source>
        <dbReference type="EMBL" id="KPL51150.1"/>
    </source>
</evidence>
<dbReference type="Pfam" id="PF19300">
    <property type="entry name" value="BPD_transp_1_N"/>
    <property type="match status" value="1"/>
</dbReference>
<dbReference type="AlphaFoldDB" id="A0A0P6VZB6"/>
<dbReference type="InterPro" id="IPR045621">
    <property type="entry name" value="BPD_transp_1_N"/>
</dbReference>
<feature type="transmembrane region" description="Helical" evidence="7">
    <location>
        <begin position="175"/>
        <end position="198"/>
    </location>
</feature>
<dbReference type="SUPFAM" id="SSF161098">
    <property type="entry name" value="MetI-like"/>
    <property type="match status" value="1"/>
</dbReference>
<dbReference type="Pfam" id="PF00528">
    <property type="entry name" value="BPD_transp_1"/>
    <property type="match status" value="1"/>
</dbReference>
<keyword evidence="4 7" id="KW-0812">Transmembrane</keyword>
<keyword evidence="2 7" id="KW-0813">Transport</keyword>
<feature type="transmembrane region" description="Helical" evidence="7">
    <location>
        <begin position="100"/>
        <end position="121"/>
    </location>
</feature>
<sequence>MLAFLIRRIAEALVVMVVVAFFAFSMFRFMGDPVANMMGPDATIADREAMTKRLGLDQPFPVQFAAFLGNVAEGDFGVSFRVGRPVIDLVKERLPATLELALISGLFALVGGIGLGVYTALRRDGLLSRAIMAISLIGVSLPTFLIGIALIYLFAVELRWLPSFGRGETVRIGGWTTGFLTGSGLASLVLPSITLGLFQMTLIMRLVRSEMLEVLRTDYIRFARARGLTTRAIHFGHALKNTLVPVITVTGLQLGSIVAFAIITETVFQWPGVGSLFISSVQAVDVPVMATYLLFVAGFFVFVNLVVDLLYFAVDPRLRSATTGGH</sequence>
<feature type="transmembrane region" description="Helical" evidence="7">
    <location>
        <begin position="133"/>
        <end position="155"/>
    </location>
</feature>
<evidence type="ECO:0000259" key="8">
    <source>
        <dbReference type="PROSITE" id="PS50928"/>
    </source>
</evidence>
<keyword evidence="6 7" id="KW-0472">Membrane</keyword>
<dbReference type="PANTHER" id="PTHR43163:SF2">
    <property type="entry name" value="ABC TRANSPORTER PERMEASE PROTEIN"/>
    <property type="match status" value="1"/>
</dbReference>
<keyword evidence="5 7" id="KW-1133">Transmembrane helix</keyword>
<evidence type="ECO:0000256" key="1">
    <source>
        <dbReference type="ARBA" id="ARBA00004651"/>
    </source>
</evidence>
<organism evidence="9 10">
    <name type="scientific">Prosthecodimorpha hirschii</name>
    <dbReference type="NCBI Taxonomy" id="665126"/>
    <lineage>
        <taxon>Bacteria</taxon>
        <taxon>Pseudomonadati</taxon>
        <taxon>Pseudomonadota</taxon>
        <taxon>Alphaproteobacteria</taxon>
        <taxon>Hyphomicrobiales</taxon>
        <taxon>Ancalomicrobiaceae</taxon>
        <taxon>Prosthecodimorpha</taxon>
    </lineage>
</organism>
<comment type="subcellular location">
    <subcellularLocation>
        <location evidence="1 7">Cell membrane</location>
        <topology evidence="1 7">Multi-pass membrane protein</topology>
    </subcellularLocation>
</comment>
<gene>
    <name evidence="9" type="ORF">ABB55_02065</name>
</gene>
<reference evidence="9 10" key="1">
    <citation type="submission" date="2015-09" db="EMBL/GenBank/DDBJ databases">
        <authorList>
            <person name="Jackson K.R."/>
            <person name="Lunt B.L."/>
            <person name="Fisher J.N.B."/>
            <person name="Gardner A.V."/>
            <person name="Bailey M.E."/>
            <person name="Deus L.M."/>
            <person name="Earl A.S."/>
            <person name="Gibby P.D."/>
            <person name="Hartmann K.A."/>
            <person name="Liu J.E."/>
            <person name="Manci A.M."/>
            <person name="Nielsen D.A."/>
            <person name="Solomon M.B."/>
            <person name="Breakwell D.P."/>
            <person name="Burnett S.H."/>
            <person name="Grose J.H."/>
        </authorList>
    </citation>
    <scope>NUCLEOTIDE SEQUENCE [LARGE SCALE GENOMIC DNA]</scope>
    <source>
        <strain evidence="9 10">16</strain>
    </source>
</reference>
<dbReference type="InterPro" id="IPR000515">
    <property type="entry name" value="MetI-like"/>
</dbReference>
<reference evidence="9 10" key="2">
    <citation type="submission" date="2015-10" db="EMBL/GenBank/DDBJ databases">
        <title>Draft Genome Sequence of Prosthecomicrobium hirschii ATCC 27832.</title>
        <authorList>
            <person name="Daniel J."/>
            <person name="Givan S.A."/>
            <person name="Brun Y.V."/>
            <person name="Brown P.J."/>
        </authorList>
    </citation>
    <scope>NUCLEOTIDE SEQUENCE [LARGE SCALE GENOMIC DNA]</scope>
    <source>
        <strain evidence="9 10">16</strain>
    </source>
</reference>
<dbReference type="Proteomes" id="UP000048984">
    <property type="component" value="Unassembled WGS sequence"/>
</dbReference>
<evidence type="ECO:0000256" key="4">
    <source>
        <dbReference type="ARBA" id="ARBA00022692"/>
    </source>
</evidence>
<comment type="similarity">
    <text evidence="7">Belongs to the binding-protein-dependent transport system permease family.</text>
</comment>
<evidence type="ECO:0000256" key="2">
    <source>
        <dbReference type="ARBA" id="ARBA00022448"/>
    </source>
</evidence>
<dbReference type="STRING" id="665126.ABB55_02065"/>